<dbReference type="AlphaFoldDB" id="A0A099I644"/>
<evidence type="ECO:0000313" key="3">
    <source>
        <dbReference type="Proteomes" id="UP000030008"/>
    </source>
</evidence>
<name>A0A099I644_CLOIN</name>
<sequence>MKKKWSDYLWIASLLYLFLGLFHILFAWLGLICFLVPLLLAVGKGEKSYCNHYCGRGQLMQRLGNRFSAQRACPGWLRSRWFRYGFLLFFLSMFAGMLYMSYAVLQGKPLSASITLLWTVRIPWFVKSGAPDWILQFAYGFYSLMLTSTMLGILTMLVYKPRTWCVYCPMGTMTQTVCRVKKRKF</sequence>
<feature type="transmembrane region" description="Helical" evidence="1">
    <location>
        <begin position="81"/>
        <end position="102"/>
    </location>
</feature>
<keyword evidence="1" id="KW-1133">Transmembrane helix</keyword>
<proteinExistence type="predicted"/>
<accession>A0A099I644</accession>
<reference evidence="2 3" key="1">
    <citation type="submission" date="2014-08" db="EMBL/GenBank/DDBJ databases">
        <title>Clostridium innocuum, an unnegligible vancomycin-resistant pathogen causing extra-intestinal infections.</title>
        <authorList>
            <person name="Feng Y."/>
            <person name="Chiu C.-H."/>
        </authorList>
    </citation>
    <scope>NUCLEOTIDE SEQUENCE [LARGE SCALE GENOMIC DNA]</scope>
    <source>
        <strain evidence="2 3">AN88</strain>
    </source>
</reference>
<gene>
    <name evidence="2" type="ORF">CIAN88_10680</name>
</gene>
<evidence type="ECO:0000256" key="1">
    <source>
        <dbReference type="SAM" id="Phobius"/>
    </source>
</evidence>
<keyword evidence="1" id="KW-0472">Membrane</keyword>
<organism evidence="2 3">
    <name type="scientific">Clostridium innocuum</name>
    <dbReference type="NCBI Taxonomy" id="1522"/>
    <lineage>
        <taxon>Bacteria</taxon>
        <taxon>Bacillati</taxon>
        <taxon>Bacillota</taxon>
        <taxon>Clostridia</taxon>
        <taxon>Eubacteriales</taxon>
        <taxon>Clostridiaceae</taxon>
        <taxon>Clostridium</taxon>
    </lineage>
</organism>
<protein>
    <submittedName>
        <fullName evidence="2">Membrane protein</fullName>
    </submittedName>
</protein>
<dbReference type="RefSeq" id="WP_044905396.1">
    <property type="nucleotide sequence ID" value="NZ_JQIF01000044.1"/>
</dbReference>
<keyword evidence="1" id="KW-0812">Transmembrane</keyword>
<feature type="transmembrane region" description="Helical" evidence="1">
    <location>
        <begin position="133"/>
        <end position="159"/>
    </location>
</feature>
<feature type="transmembrane region" description="Helical" evidence="1">
    <location>
        <begin position="15"/>
        <end position="42"/>
    </location>
</feature>
<dbReference type="EMBL" id="JQIF01000044">
    <property type="protein sequence ID" value="KGJ53195.1"/>
    <property type="molecule type" value="Genomic_DNA"/>
</dbReference>
<dbReference type="Proteomes" id="UP000030008">
    <property type="component" value="Unassembled WGS sequence"/>
</dbReference>
<evidence type="ECO:0000313" key="2">
    <source>
        <dbReference type="EMBL" id="KGJ53195.1"/>
    </source>
</evidence>
<comment type="caution">
    <text evidence="2">The sequence shown here is derived from an EMBL/GenBank/DDBJ whole genome shotgun (WGS) entry which is preliminary data.</text>
</comment>